<evidence type="ECO:0000313" key="3">
    <source>
        <dbReference type="Proteomes" id="UP000187283"/>
    </source>
</evidence>
<feature type="signal peptide" evidence="1">
    <location>
        <begin position="1"/>
        <end position="23"/>
    </location>
</feature>
<evidence type="ECO:0000313" key="2">
    <source>
        <dbReference type="EMBL" id="OMJ23247.1"/>
    </source>
</evidence>
<protein>
    <submittedName>
        <fullName evidence="2">Uncharacterized protein</fullName>
    </submittedName>
</protein>
<gene>
    <name evidence="2" type="ORF">AYI70_g2384</name>
</gene>
<keyword evidence="1" id="KW-0732">Signal</keyword>
<organism evidence="2 3">
    <name type="scientific">Smittium culicis</name>
    <dbReference type="NCBI Taxonomy" id="133412"/>
    <lineage>
        <taxon>Eukaryota</taxon>
        <taxon>Fungi</taxon>
        <taxon>Fungi incertae sedis</taxon>
        <taxon>Zoopagomycota</taxon>
        <taxon>Kickxellomycotina</taxon>
        <taxon>Harpellomycetes</taxon>
        <taxon>Harpellales</taxon>
        <taxon>Legeriomycetaceae</taxon>
        <taxon>Smittium</taxon>
    </lineage>
</organism>
<reference evidence="2 3" key="1">
    <citation type="submission" date="2017-01" db="EMBL/GenBank/DDBJ databases">
        <authorList>
            <person name="Mah S.A."/>
            <person name="Swanson W.J."/>
            <person name="Moy G.W."/>
            <person name="Vacquier V.D."/>
        </authorList>
    </citation>
    <scope>NUCLEOTIDE SEQUENCE [LARGE SCALE GENOMIC DNA]</scope>
    <source>
        <strain evidence="2 3">GSMNP</strain>
    </source>
</reference>
<evidence type="ECO:0000256" key="1">
    <source>
        <dbReference type="SAM" id="SignalP"/>
    </source>
</evidence>
<keyword evidence="3" id="KW-1185">Reference proteome</keyword>
<dbReference type="AlphaFoldDB" id="A0A1R1Y8E7"/>
<dbReference type="PROSITE" id="PS51257">
    <property type="entry name" value="PROKAR_LIPOPROTEIN"/>
    <property type="match status" value="1"/>
</dbReference>
<proteinExistence type="predicted"/>
<dbReference type="OrthoDB" id="10378553at2759"/>
<comment type="caution">
    <text evidence="2">The sequence shown here is derived from an EMBL/GenBank/DDBJ whole genome shotgun (WGS) entry which is preliminary data.</text>
</comment>
<dbReference type="EMBL" id="LSSN01000578">
    <property type="protein sequence ID" value="OMJ23247.1"/>
    <property type="molecule type" value="Genomic_DNA"/>
</dbReference>
<feature type="chain" id="PRO_5013113908" evidence="1">
    <location>
        <begin position="24"/>
        <end position="47"/>
    </location>
</feature>
<feature type="non-terminal residue" evidence="2">
    <location>
        <position position="47"/>
    </location>
</feature>
<dbReference type="Proteomes" id="UP000187283">
    <property type="component" value="Unassembled WGS sequence"/>
</dbReference>
<accession>A0A1R1Y8E7</accession>
<name>A0A1R1Y8E7_9FUNG</name>
<sequence length="47" mass="5003">MLSLKTTIPALVLALSCIQATAATDIRNPFNPRGFCSVGKSFCKYPG</sequence>